<proteinExistence type="predicted"/>
<name>A0ABW2YCR3_9GAMM</name>
<keyword evidence="2" id="KW-1185">Reference proteome</keyword>
<comment type="caution">
    <text evidence="1">The sequence shown here is derived from an EMBL/GenBank/DDBJ whole genome shotgun (WGS) entry which is preliminary data.</text>
</comment>
<accession>A0ABW2YCR3</accession>
<organism evidence="1 2">
    <name type="scientific">Lysobacter brunescens</name>
    <dbReference type="NCBI Taxonomy" id="262323"/>
    <lineage>
        <taxon>Bacteria</taxon>
        <taxon>Pseudomonadati</taxon>
        <taxon>Pseudomonadota</taxon>
        <taxon>Gammaproteobacteria</taxon>
        <taxon>Lysobacterales</taxon>
        <taxon>Lysobacteraceae</taxon>
        <taxon>Lysobacter</taxon>
    </lineage>
</organism>
<dbReference type="RefSeq" id="WP_386823550.1">
    <property type="nucleotide sequence ID" value="NZ_JBHTIF010000001.1"/>
</dbReference>
<evidence type="ECO:0000313" key="2">
    <source>
        <dbReference type="Proteomes" id="UP001597110"/>
    </source>
</evidence>
<dbReference type="Proteomes" id="UP001597110">
    <property type="component" value="Unassembled WGS sequence"/>
</dbReference>
<reference evidence="2" key="1">
    <citation type="journal article" date="2019" name="Int. J. Syst. Evol. Microbiol.">
        <title>The Global Catalogue of Microorganisms (GCM) 10K type strain sequencing project: providing services to taxonomists for standard genome sequencing and annotation.</title>
        <authorList>
            <consortium name="The Broad Institute Genomics Platform"/>
            <consortium name="The Broad Institute Genome Sequencing Center for Infectious Disease"/>
            <person name="Wu L."/>
            <person name="Ma J."/>
        </authorList>
    </citation>
    <scope>NUCLEOTIDE SEQUENCE [LARGE SCALE GENOMIC DNA]</scope>
    <source>
        <strain evidence="2">CCUG 55585</strain>
    </source>
</reference>
<protein>
    <submittedName>
        <fullName evidence="1">Glycine-rich domain-containing protein</fullName>
    </submittedName>
</protein>
<dbReference type="EMBL" id="JBHTIF010000001">
    <property type="protein sequence ID" value="MFD0725975.1"/>
    <property type="molecule type" value="Genomic_DNA"/>
</dbReference>
<evidence type="ECO:0000313" key="1">
    <source>
        <dbReference type="EMBL" id="MFD0725975.1"/>
    </source>
</evidence>
<sequence>MLLLVVLFFVLPILGERWRRRRTFLETRRRIIDTYVFPPEVLDTLRRTWPELRDWQIAMTQRALRSFFIAHLYAGPDRILAMPSKAADALWHAFILDTRAYHAFCEDAFGRYFHHLPEYRMAEGPASRSASAIDTLWRSTCEQAGIDPGKATRLPILFELDRLLRLPGASRHDPAALSGSYSARRGRFDFVLEIDLSGCGGDGDGGDGCGGGCGGGD</sequence>
<gene>
    <name evidence="1" type="ORF">ACFQ0E_10225</name>
</gene>